<feature type="domain" description="MHYT" evidence="4">
    <location>
        <begin position="12"/>
        <end position="199"/>
    </location>
</feature>
<dbReference type="CDD" id="cd01948">
    <property type="entry name" value="EAL"/>
    <property type="match status" value="1"/>
</dbReference>
<dbReference type="RefSeq" id="WP_109367782.1">
    <property type="nucleotide sequence ID" value="NZ_OOFM01000004.1"/>
</dbReference>
<dbReference type="PANTHER" id="PTHR44757:SF2">
    <property type="entry name" value="BIOFILM ARCHITECTURE MAINTENANCE PROTEIN MBAA"/>
    <property type="match status" value="1"/>
</dbReference>
<evidence type="ECO:0000259" key="2">
    <source>
        <dbReference type="PROSITE" id="PS50883"/>
    </source>
</evidence>
<dbReference type="PROSITE" id="PS50883">
    <property type="entry name" value="EAL"/>
    <property type="match status" value="1"/>
</dbReference>
<dbReference type="InterPro" id="IPR043128">
    <property type="entry name" value="Rev_trsase/Diguanyl_cyclase"/>
</dbReference>
<reference evidence="6" key="1">
    <citation type="submission" date="2017-12" db="EMBL/GenBank/DDBJ databases">
        <authorList>
            <person name="Diaz M."/>
        </authorList>
    </citation>
    <scope>NUCLEOTIDE SEQUENCE [LARGE SCALE GENOMIC DNA]</scope>
    <source>
        <strain evidence="6">FI11154</strain>
    </source>
</reference>
<dbReference type="PROSITE" id="PS50924">
    <property type="entry name" value="MHYT"/>
    <property type="match status" value="1"/>
</dbReference>
<feature type="domain" description="GGDEF" evidence="3">
    <location>
        <begin position="282"/>
        <end position="414"/>
    </location>
</feature>
<dbReference type="EMBL" id="OOFM01000004">
    <property type="protein sequence ID" value="SPL63940.1"/>
    <property type="molecule type" value="Genomic_DNA"/>
</dbReference>
<dbReference type="Pfam" id="PF00990">
    <property type="entry name" value="GGDEF"/>
    <property type="match status" value="1"/>
</dbReference>
<dbReference type="PROSITE" id="PS50887">
    <property type="entry name" value="GGDEF"/>
    <property type="match status" value="1"/>
</dbReference>
<feature type="transmembrane region" description="Helical" evidence="1">
    <location>
        <begin position="47"/>
        <end position="72"/>
    </location>
</feature>
<evidence type="ECO:0000313" key="5">
    <source>
        <dbReference type="EMBL" id="SPL63940.1"/>
    </source>
</evidence>
<dbReference type="GO" id="GO:0016020">
    <property type="term" value="C:membrane"/>
    <property type="evidence" value="ECO:0007669"/>
    <property type="project" value="UniProtKB-UniRule"/>
</dbReference>
<dbReference type="InterPro" id="IPR052155">
    <property type="entry name" value="Biofilm_reg_signaling"/>
</dbReference>
<dbReference type="Pfam" id="PF00563">
    <property type="entry name" value="EAL"/>
    <property type="match status" value="1"/>
</dbReference>
<feature type="transmembrane region" description="Helical" evidence="1">
    <location>
        <begin position="110"/>
        <end position="134"/>
    </location>
</feature>
<dbReference type="NCBIfam" id="TIGR00254">
    <property type="entry name" value="GGDEF"/>
    <property type="match status" value="1"/>
</dbReference>
<dbReference type="AlphaFoldDB" id="A0A2P9HJH7"/>
<protein>
    <submittedName>
        <fullName evidence="5">Diguanylate cyclase/phosphodiesterase (GGDEF &amp; EAL domains) with PAS/PAC sensor(S)</fullName>
    </submittedName>
</protein>
<dbReference type="InterPro" id="IPR005330">
    <property type="entry name" value="MHYT_dom"/>
</dbReference>
<evidence type="ECO:0000259" key="3">
    <source>
        <dbReference type="PROSITE" id="PS50887"/>
    </source>
</evidence>
<evidence type="ECO:0000256" key="1">
    <source>
        <dbReference type="PROSITE-ProRule" id="PRU00244"/>
    </source>
</evidence>
<dbReference type="InterPro" id="IPR001633">
    <property type="entry name" value="EAL_dom"/>
</dbReference>
<name>A0A2P9HJH7_9HYPH</name>
<organism evidence="5 6">
    <name type="scientific">Ochrobactrum soli</name>
    <dbReference type="NCBI Taxonomy" id="2448455"/>
    <lineage>
        <taxon>Bacteria</taxon>
        <taxon>Pseudomonadati</taxon>
        <taxon>Pseudomonadota</taxon>
        <taxon>Alphaproteobacteria</taxon>
        <taxon>Hyphomicrobiales</taxon>
        <taxon>Brucellaceae</taxon>
        <taxon>Brucella/Ochrobactrum group</taxon>
        <taxon>Ochrobactrum</taxon>
    </lineage>
</organism>
<evidence type="ECO:0000313" key="6">
    <source>
        <dbReference type="Proteomes" id="UP000246073"/>
    </source>
</evidence>
<evidence type="ECO:0000259" key="4">
    <source>
        <dbReference type="PROSITE" id="PS50924"/>
    </source>
</evidence>
<feature type="domain" description="EAL" evidence="2">
    <location>
        <begin position="423"/>
        <end position="673"/>
    </location>
</feature>
<dbReference type="InterPro" id="IPR000160">
    <property type="entry name" value="GGDEF_dom"/>
</dbReference>
<dbReference type="Gene3D" id="3.30.70.270">
    <property type="match status" value="1"/>
</dbReference>
<gene>
    <name evidence="5" type="ORF">OHAE_3872</name>
</gene>
<keyword evidence="1" id="KW-1133">Transmembrane helix</keyword>
<dbReference type="Gene3D" id="3.20.20.450">
    <property type="entry name" value="EAL domain"/>
    <property type="match status" value="1"/>
</dbReference>
<dbReference type="PANTHER" id="PTHR44757">
    <property type="entry name" value="DIGUANYLATE CYCLASE DGCP"/>
    <property type="match status" value="1"/>
</dbReference>
<accession>A0A2P9HJH7</accession>
<feature type="transmembrane region" description="Helical" evidence="1">
    <location>
        <begin position="84"/>
        <end position="103"/>
    </location>
</feature>
<dbReference type="Pfam" id="PF03707">
    <property type="entry name" value="MHYT"/>
    <property type="match status" value="2"/>
</dbReference>
<dbReference type="InterPro" id="IPR035919">
    <property type="entry name" value="EAL_sf"/>
</dbReference>
<feature type="transmembrane region" description="Helical" evidence="1">
    <location>
        <begin position="178"/>
        <end position="201"/>
    </location>
</feature>
<keyword evidence="1" id="KW-0812">Transmembrane</keyword>
<dbReference type="SMART" id="SM00052">
    <property type="entry name" value="EAL"/>
    <property type="match status" value="1"/>
</dbReference>
<feature type="transmembrane region" description="Helical" evidence="1">
    <location>
        <begin position="146"/>
        <end position="166"/>
    </location>
</feature>
<feature type="transmembrane region" description="Helical" evidence="1">
    <location>
        <begin position="213"/>
        <end position="236"/>
    </location>
</feature>
<sequence>MMTVLNCIATQHDAWLTTLAALICLVGSAITLNLVRKAARCHGFVRYGWHFLVAIASGSAAWCTHFVAMLAYEPSAPVVLLPDLTILSLAIAVVGTGIGFVVMTGGFPRFAPVIGGAMVGASIATMHYIGMLAYRVDGLIEWNMDYFYASIVFAVLFGSLSGQFLMRRRYPTSYRLAVLAFTAAVVSLHFTGMAALTVTPMNYLQEAELADKFTLATSVGGVGLIVLGTALASYLIDSHVQSSNLRQLQHIARHDSLTGLPNRTQFVERLSREKVSADNGDHRIALIGIDLDRFKEVNDLYGHAAGDRLLCEISARMTEHLESGELIGRFGGDEFAALKTFQDEDDLRSFVSRLNIALSDLVDLGNAVVRPGASLGIAIYPTDAEDVEKLLSNADMAMYRAKQNIENKICYYESSMDEAARKRAALARDIWTAIDENQFFLNFQVQRSIKDGGISGYEVLLRWRHPVQGLVPPTLFIPIAEESGVITQLGEWVLRAACKEAASWPVSRRIAVNISPLQLSHTGLVDTVQNILNETGLPAKLLELEVTEGAIIRDKARALHILRELKALGVSIAIDDFGTGYSSLATLRSFPFDKIKLDRSFVTDLDQNVQSKAFVRAILALGHSLDIPVLAEGVETQTQMDILQEEGCNQVQGFLLGRPAPAIHLGLDKKGEAQAA</sequence>
<dbReference type="InterPro" id="IPR029787">
    <property type="entry name" value="Nucleotide_cyclase"/>
</dbReference>
<proteinExistence type="predicted"/>
<dbReference type="SUPFAM" id="SSF55073">
    <property type="entry name" value="Nucleotide cyclase"/>
    <property type="match status" value="1"/>
</dbReference>
<dbReference type="SMART" id="SM00267">
    <property type="entry name" value="GGDEF"/>
    <property type="match status" value="1"/>
</dbReference>
<dbReference type="CDD" id="cd01949">
    <property type="entry name" value="GGDEF"/>
    <property type="match status" value="1"/>
</dbReference>
<dbReference type="Proteomes" id="UP000246073">
    <property type="component" value="Unassembled WGS sequence"/>
</dbReference>
<keyword evidence="1" id="KW-0472">Membrane</keyword>
<dbReference type="SUPFAM" id="SSF141868">
    <property type="entry name" value="EAL domain-like"/>
    <property type="match status" value="1"/>
</dbReference>
<feature type="transmembrane region" description="Helical" evidence="1">
    <location>
        <begin position="14"/>
        <end position="35"/>
    </location>
</feature>